<dbReference type="Proteomes" id="UP000022311">
    <property type="component" value="Unassembled WGS sequence"/>
</dbReference>
<accession>A0AAV3M372</accession>
<organism evidence="1 2">
    <name type="scientific">Providencia alcalifaciens 205/92</name>
    <dbReference type="NCBI Taxonomy" id="1256988"/>
    <lineage>
        <taxon>Bacteria</taxon>
        <taxon>Pseudomonadati</taxon>
        <taxon>Pseudomonadota</taxon>
        <taxon>Gammaproteobacteria</taxon>
        <taxon>Enterobacterales</taxon>
        <taxon>Morganellaceae</taxon>
        <taxon>Providencia</taxon>
    </lineage>
</organism>
<proteinExistence type="predicted"/>
<reference evidence="1 2" key="1">
    <citation type="submission" date="2014-01" db="EMBL/GenBank/DDBJ databases">
        <authorList>
            <person name="Durkin A.S."/>
            <person name="McCorrison J."/>
            <person name="Torralba M."/>
            <person name="Gillis M."/>
            <person name="Haft D.H."/>
            <person name="Methe B."/>
            <person name="Sutton G."/>
            <person name="Nelson K.E."/>
        </authorList>
    </citation>
    <scope>NUCLEOTIDE SEQUENCE [LARGE SCALE GENOMIC DNA]</scope>
    <source>
        <strain evidence="1 2">205/92</strain>
    </source>
</reference>
<evidence type="ECO:0000313" key="2">
    <source>
        <dbReference type="Proteomes" id="UP000022311"/>
    </source>
</evidence>
<gene>
    <name evidence="1" type="ORF">HMPREF1563_0066</name>
</gene>
<protein>
    <submittedName>
        <fullName evidence="1">Uncharacterized protein</fullName>
    </submittedName>
</protein>
<dbReference type="RefSeq" id="WP_051459691.1">
    <property type="nucleotide sequence ID" value="NZ_JALD01000054.1"/>
</dbReference>
<name>A0AAV3M372_9GAMM</name>
<dbReference type="EMBL" id="JALD01000054">
    <property type="protein sequence ID" value="EUD10261.1"/>
    <property type="molecule type" value="Genomic_DNA"/>
</dbReference>
<sequence length="141" mass="16244">MNNDKTEVKNIVSGYDGLCTFENYWGEKLISVRLEHYTSGMLNKTKYFMSTMELENIADRTELKKVFSIRTSIGELDRYDYWAVTLHTKSGRLFRTKDRFRCSYTFHDSFDAVLGVNGAARTLYIAFSSSLGCSTELIEVL</sequence>
<evidence type="ECO:0000313" key="1">
    <source>
        <dbReference type="EMBL" id="EUD10261.1"/>
    </source>
</evidence>
<comment type="caution">
    <text evidence="1">The sequence shown here is derived from an EMBL/GenBank/DDBJ whole genome shotgun (WGS) entry which is preliminary data.</text>
</comment>
<dbReference type="AlphaFoldDB" id="A0AAV3M372"/>